<evidence type="ECO:0000313" key="2">
    <source>
        <dbReference type="EMBL" id="WTY39911.1"/>
    </source>
</evidence>
<keyword evidence="3" id="KW-1185">Reference proteome</keyword>
<feature type="region of interest" description="Disordered" evidence="1">
    <location>
        <begin position="44"/>
        <end position="69"/>
    </location>
</feature>
<organism evidence="2 3">
    <name type="scientific">Nocardia salmonicida</name>
    <dbReference type="NCBI Taxonomy" id="53431"/>
    <lineage>
        <taxon>Bacteria</taxon>
        <taxon>Bacillati</taxon>
        <taxon>Actinomycetota</taxon>
        <taxon>Actinomycetes</taxon>
        <taxon>Mycobacteriales</taxon>
        <taxon>Nocardiaceae</taxon>
        <taxon>Nocardia</taxon>
    </lineage>
</organism>
<sequence length="85" mass="8556">MVGASVSALDAMVVGAGVVVEAFVVVDDSTTRVVEVGDVRAVGSPSLRPATTERPSTPTTPIPATNGQRRFFSDCLGGRAHGSGG</sequence>
<reference evidence="2 3" key="1">
    <citation type="submission" date="2022-10" db="EMBL/GenBank/DDBJ databases">
        <title>The complete genomes of actinobacterial strains from the NBC collection.</title>
        <authorList>
            <person name="Joergensen T.S."/>
            <person name="Alvarez Arevalo M."/>
            <person name="Sterndorff E.B."/>
            <person name="Faurdal D."/>
            <person name="Vuksanovic O."/>
            <person name="Mourched A.-S."/>
            <person name="Charusanti P."/>
            <person name="Shaw S."/>
            <person name="Blin K."/>
            <person name="Weber T."/>
        </authorList>
    </citation>
    <scope>NUCLEOTIDE SEQUENCE [LARGE SCALE GENOMIC DNA]</scope>
    <source>
        <strain evidence="2 3">NBC_01413</strain>
    </source>
</reference>
<gene>
    <name evidence="2" type="ORF">OG308_05760</name>
</gene>
<dbReference type="GeneID" id="91380464"/>
<accession>A0ABZ1NJG4</accession>
<protein>
    <submittedName>
        <fullName evidence="2">Uncharacterized protein</fullName>
    </submittedName>
</protein>
<proteinExistence type="predicted"/>
<evidence type="ECO:0000313" key="3">
    <source>
        <dbReference type="Proteomes" id="UP001621418"/>
    </source>
</evidence>
<dbReference type="RefSeq" id="WP_328664537.1">
    <property type="nucleotide sequence ID" value="NZ_CP108014.1"/>
</dbReference>
<dbReference type="Proteomes" id="UP001621418">
    <property type="component" value="Chromosome"/>
</dbReference>
<name>A0ABZ1NJG4_9NOCA</name>
<feature type="compositionally biased region" description="Polar residues" evidence="1">
    <location>
        <begin position="53"/>
        <end position="68"/>
    </location>
</feature>
<evidence type="ECO:0000256" key="1">
    <source>
        <dbReference type="SAM" id="MobiDB-lite"/>
    </source>
</evidence>
<dbReference type="EMBL" id="CP109527">
    <property type="protein sequence ID" value="WTY39911.1"/>
    <property type="molecule type" value="Genomic_DNA"/>
</dbReference>